<feature type="compositionally biased region" description="Low complexity" evidence="1">
    <location>
        <begin position="277"/>
        <end position="291"/>
    </location>
</feature>
<feature type="compositionally biased region" description="Polar residues" evidence="1">
    <location>
        <begin position="320"/>
        <end position="369"/>
    </location>
</feature>
<dbReference type="AlphaFoldDB" id="A0A1Y2D7L2"/>
<sequence length="741" mass="80380">MLFVEGMAETQNSKNDPPSASQFLEMGHVIGIRLIEFAQRSHSDIAYHIDLLEGFRKETLKYIRKVQEFLQQNQQPGNKVNLCEMVLSFLLVLQAENQKITSTTTEESLRHSASASYDEMKFFVGAFEQMKKNAMADYQCELDGRAASPGDDDQQGGPRTLPPSNVVAQGPLPTTPGPSGQQTLAAPQELAAIAAGSNPQDSQSHLPAQHTPTASQMQSPPPTQPVSADTPPQPTTRTLNWEDRLLLLEQPTSHDSQGKKPAPKCVEVLRETHQQDAASANAAAFASHSASGLQGIPSRESQGHQLGGEGNQPAPMGPSQVASSASQPVPKNKSTQPASTNGNDEFESNTAGKGNQMAMSTPQGPSTGGQKRAAPRKRKSTLPTTNRYSTDGKKESEPIPGSLRKSVILPLQGPTTNSEKGFSPQHERKSTVPATQLTPPAPSLKPSKVNLTPKGEPAQKVKPLLRRPTQQALSAQTTDTTGASQRPLAYPAGPIMQQKQEFQSQRQNTAHSQPIQRSSAQKQYATQNQHTTLFSRPTAMVPSTYQSVFGTSVPQHAQQMEETQQKQMGLSVGVPQLRWSQGYQQQLSVPPNIKTPMIQSEASVDLKNQNVQAPDEGPQSASALASQAQGQQAQKSLAETPKRKLLQLPRTYAPSAQLQSVEEKLGTRPAQHSVAEKTKQHMLQLPRTYGPQRQHPLEEVSKNKQQKIDGLLAPKVREAFINQGLVQPPETQAPQIPQPPI</sequence>
<feature type="region of interest" description="Disordered" evidence="1">
    <location>
        <begin position="611"/>
        <end position="706"/>
    </location>
</feature>
<dbReference type="Proteomes" id="UP000193689">
    <property type="component" value="Unassembled WGS sequence"/>
</dbReference>
<reference evidence="2 3" key="1">
    <citation type="submission" date="2016-07" db="EMBL/GenBank/DDBJ databases">
        <title>Pervasive Adenine N6-methylation of Active Genes in Fungi.</title>
        <authorList>
            <consortium name="DOE Joint Genome Institute"/>
            <person name="Mondo S.J."/>
            <person name="Dannebaum R.O."/>
            <person name="Kuo R.C."/>
            <person name="Labutti K."/>
            <person name="Haridas S."/>
            <person name="Kuo A."/>
            <person name="Salamov A."/>
            <person name="Ahrendt S.R."/>
            <person name="Lipzen A."/>
            <person name="Sullivan W."/>
            <person name="Andreopoulos W.B."/>
            <person name="Clum A."/>
            <person name="Lindquist E."/>
            <person name="Daum C."/>
            <person name="Ramamoorthy G.K."/>
            <person name="Gryganskyi A."/>
            <person name="Culley D."/>
            <person name="Magnuson J.K."/>
            <person name="James T.Y."/>
            <person name="O'Malley M.A."/>
            <person name="Stajich J.E."/>
            <person name="Spatafora J.W."/>
            <person name="Visel A."/>
            <person name="Grigoriev I.V."/>
        </authorList>
    </citation>
    <scope>NUCLEOTIDE SEQUENCE [LARGE SCALE GENOMIC DNA]</scope>
    <source>
        <strain evidence="2 3">CBS 129021</strain>
    </source>
</reference>
<dbReference type="RefSeq" id="XP_040709533.1">
    <property type="nucleotide sequence ID" value="XM_040864629.1"/>
</dbReference>
<keyword evidence="3" id="KW-1185">Reference proteome</keyword>
<feature type="compositionally biased region" description="Polar residues" evidence="1">
    <location>
        <begin position="497"/>
        <end position="538"/>
    </location>
</feature>
<proteinExistence type="predicted"/>
<dbReference type="EMBL" id="MCFJ01000028">
    <property type="protein sequence ID" value="ORY55262.1"/>
    <property type="molecule type" value="Genomic_DNA"/>
</dbReference>
<evidence type="ECO:0000313" key="2">
    <source>
        <dbReference type="EMBL" id="ORY55262.1"/>
    </source>
</evidence>
<comment type="caution">
    <text evidence="2">The sequence shown here is derived from an EMBL/GenBank/DDBJ whole genome shotgun (WGS) entry which is preliminary data.</text>
</comment>
<name>A0A1Y2D7L2_9PEZI</name>
<accession>A0A1Y2D7L2</accession>
<feature type="region of interest" description="Disordered" evidence="1">
    <location>
        <begin position="277"/>
        <end position="538"/>
    </location>
</feature>
<feature type="compositionally biased region" description="Low complexity" evidence="1">
    <location>
        <begin position="619"/>
        <end position="638"/>
    </location>
</feature>
<feature type="region of interest" description="Disordered" evidence="1">
    <location>
        <begin position="195"/>
        <end position="237"/>
    </location>
</feature>
<feature type="compositionally biased region" description="Polar residues" evidence="1">
    <location>
        <begin position="197"/>
        <end position="218"/>
    </location>
</feature>
<protein>
    <submittedName>
        <fullName evidence="2">Uncharacterized protein</fullName>
    </submittedName>
</protein>
<feature type="region of interest" description="Disordered" evidence="1">
    <location>
        <begin position="143"/>
        <end position="183"/>
    </location>
</feature>
<evidence type="ECO:0000313" key="3">
    <source>
        <dbReference type="Proteomes" id="UP000193689"/>
    </source>
</evidence>
<organism evidence="2 3">
    <name type="scientific">Pseudomassariella vexata</name>
    <dbReference type="NCBI Taxonomy" id="1141098"/>
    <lineage>
        <taxon>Eukaryota</taxon>
        <taxon>Fungi</taxon>
        <taxon>Dikarya</taxon>
        <taxon>Ascomycota</taxon>
        <taxon>Pezizomycotina</taxon>
        <taxon>Sordariomycetes</taxon>
        <taxon>Xylariomycetidae</taxon>
        <taxon>Amphisphaeriales</taxon>
        <taxon>Pseudomassariaceae</taxon>
        <taxon>Pseudomassariella</taxon>
    </lineage>
</organism>
<evidence type="ECO:0000256" key="1">
    <source>
        <dbReference type="SAM" id="MobiDB-lite"/>
    </source>
</evidence>
<feature type="compositionally biased region" description="Polar residues" evidence="1">
    <location>
        <begin position="468"/>
        <end position="484"/>
    </location>
</feature>
<dbReference type="GeneID" id="63780841"/>
<gene>
    <name evidence="2" type="ORF">BCR38DRAFT_491172</name>
</gene>
<dbReference type="InParanoid" id="A0A1Y2D7L2"/>